<keyword evidence="3" id="KW-1185">Reference proteome</keyword>
<protein>
    <submittedName>
        <fullName evidence="2">Uncharacterized protein</fullName>
    </submittedName>
</protein>
<name>A0AAE0L9T0_9CHLO</name>
<dbReference type="Proteomes" id="UP001190700">
    <property type="component" value="Unassembled WGS sequence"/>
</dbReference>
<evidence type="ECO:0000256" key="1">
    <source>
        <dbReference type="SAM" id="MobiDB-lite"/>
    </source>
</evidence>
<evidence type="ECO:0000313" key="3">
    <source>
        <dbReference type="Proteomes" id="UP001190700"/>
    </source>
</evidence>
<feature type="compositionally biased region" description="Polar residues" evidence="1">
    <location>
        <begin position="78"/>
        <end position="89"/>
    </location>
</feature>
<evidence type="ECO:0000313" key="2">
    <source>
        <dbReference type="EMBL" id="KAK3277157.1"/>
    </source>
</evidence>
<reference evidence="2 3" key="1">
    <citation type="journal article" date="2015" name="Genome Biol. Evol.">
        <title>Comparative Genomics of a Bacterivorous Green Alga Reveals Evolutionary Causalities and Consequences of Phago-Mixotrophic Mode of Nutrition.</title>
        <authorList>
            <person name="Burns J.A."/>
            <person name="Paasch A."/>
            <person name="Narechania A."/>
            <person name="Kim E."/>
        </authorList>
    </citation>
    <scope>NUCLEOTIDE SEQUENCE [LARGE SCALE GENOMIC DNA]</scope>
    <source>
        <strain evidence="2 3">PLY_AMNH</strain>
    </source>
</reference>
<accession>A0AAE0L9T0</accession>
<proteinExistence type="predicted"/>
<feature type="region of interest" description="Disordered" evidence="1">
    <location>
        <begin position="60"/>
        <end position="101"/>
    </location>
</feature>
<dbReference type="EMBL" id="LGRX02006231">
    <property type="protein sequence ID" value="KAK3277157.1"/>
    <property type="molecule type" value="Genomic_DNA"/>
</dbReference>
<dbReference type="AlphaFoldDB" id="A0AAE0L9T0"/>
<sequence>MLQKQNEVFVRDNAVEICDIDDLESILDGPLNNAGYDWSLVEQVDTETLAKVFIFATADSEPDPEVDNPTADDIKLGTTDSPRSGTPSEYSADDPDNKLGFTRGVPGHGKYRIFAAVIDAGYCDRMPQNAIKLVGDECELADEWLGRPAKQTGNWAAL</sequence>
<organism evidence="2 3">
    <name type="scientific">Cymbomonas tetramitiformis</name>
    <dbReference type="NCBI Taxonomy" id="36881"/>
    <lineage>
        <taxon>Eukaryota</taxon>
        <taxon>Viridiplantae</taxon>
        <taxon>Chlorophyta</taxon>
        <taxon>Pyramimonadophyceae</taxon>
        <taxon>Pyramimonadales</taxon>
        <taxon>Pyramimonadaceae</taxon>
        <taxon>Cymbomonas</taxon>
    </lineage>
</organism>
<gene>
    <name evidence="2" type="ORF">CYMTET_14820</name>
</gene>
<comment type="caution">
    <text evidence="2">The sequence shown here is derived from an EMBL/GenBank/DDBJ whole genome shotgun (WGS) entry which is preliminary data.</text>
</comment>